<dbReference type="AlphaFoldDB" id="A0A5J5F732"/>
<evidence type="ECO:0000313" key="1">
    <source>
        <dbReference type="EMBL" id="KAA8912765.1"/>
    </source>
</evidence>
<keyword evidence="2" id="KW-1185">Reference proteome</keyword>
<name>A0A5J5F732_9PEZI</name>
<dbReference type="OrthoDB" id="88410at2759"/>
<accession>A0A5J5F732</accession>
<dbReference type="InParanoid" id="A0A5J5F732"/>
<dbReference type="PROSITE" id="PS51257">
    <property type="entry name" value="PROKAR_LIPOPROTEIN"/>
    <property type="match status" value="1"/>
</dbReference>
<dbReference type="PANTHER" id="PTHR34724:SF2">
    <property type="entry name" value="OS12G0596101 PROTEIN"/>
    <property type="match status" value="1"/>
</dbReference>
<comment type="caution">
    <text evidence="1">The sequence shown here is derived from an EMBL/GenBank/DDBJ whole genome shotgun (WGS) entry which is preliminary data.</text>
</comment>
<protein>
    <submittedName>
        <fullName evidence="1">Uncharacterized protein</fullName>
    </submittedName>
</protein>
<dbReference type="EMBL" id="VXIS01000020">
    <property type="protein sequence ID" value="KAA8912765.1"/>
    <property type="molecule type" value="Genomic_DNA"/>
</dbReference>
<evidence type="ECO:0000313" key="2">
    <source>
        <dbReference type="Proteomes" id="UP000326924"/>
    </source>
</evidence>
<dbReference type="PANTHER" id="PTHR34724">
    <property type="entry name" value="OS12G0596101 PROTEIN"/>
    <property type="match status" value="1"/>
</dbReference>
<reference evidence="1 2" key="1">
    <citation type="submission" date="2019-09" db="EMBL/GenBank/DDBJ databases">
        <title>Draft genome of the ectomycorrhizal ascomycete Sphaerosporella brunnea.</title>
        <authorList>
            <consortium name="DOE Joint Genome Institute"/>
            <person name="Benucci G.M."/>
            <person name="Marozzi G."/>
            <person name="Antonielli L."/>
            <person name="Sanchez S."/>
            <person name="Marco P."/>
            <person name="Wang X."/>
            <person name="Falini L.B."/>
            <person name="Barry K."/>
            <person name="Haridas S."/>
            <person name="Lipzen A."/>
            <person name="Labutti K."/>
            <person name="Grigoriev I.V."/>
            <person name="Murat C."/>
            <person name="Martin F."/>
            <person name="Albertini E."/>
            <person name="Donnini D."/>
            <person name="Bonito G."/>
        </authorList>
    </citation>
    <scope>NUCLEOTIDE SEQUENCE [LARGE SCALE GENOMIC DNA]</scope>
    <source>
        <strain evidence="1 2">Sb_GMNB300</strain>
    </source>
</reference>
<organism evidence="1 2">
    <name type="scientific">Sphaerosporella brunnea</name>
    <dbReference type="NCBI Taxonomy" id="1250544"/>
    <lineage>
        <taxon>Eukaryota</taxon>
        <taxon>Fungi</taxon>
        <taxon>Dikarya</taxon>
        <taxon>Ascomycota</taxon>
        <taxon>Pezizomycotina</taxon>
        <taxon>Pezizomycetes</taxon>
        <taxon>Pezizales</taxon>
        <taxon>Pyronemataceae</taxon>
        <taxon>Sphaerosporella</taxon>
    </lineage>
</organism>
<gene>
    <name evidence="1" type="ORF">FN846DRAFT_257660</name>
</gene>
<proteinExistence type="predicted"/>
<sequence>MCRKTKCSNCSGATWIGCGAHISSVMDGIPKEQWCKCPRNGGEAYPPMGSSSCTIQ</sequence>
<dbReference type="Proteomes" id="UP000326924">
    <property type="component" value="Unassembled WGS sequence"/>
</dbReference>